<comment type="caution">
    <text evidence="1">The sequence shown here is derived from an EMBL/GenBank/DDBJ whole genome shotgun (WGS) entry which is preliminary data.</text>
</comment>
<gene>
    <name evidence="1" type="ORF">LCGC14_2216810</name>
</gene>
<protein>
    <recommendedName>
        <fullName evidence="2">Protein ninG</fullName>
    </recommendedName>
</protein>
<dbReference type="InterPro" id="IPR008713">
    <property type="entry name" value="Phage_lambda_NinG"/>
</dbReference>
<dbReference type="AlphaFoldDB" id="A0A0F9DCD5"/>
<dbReference type="EMBL" id="LAZR01029537">
    <property type="protein sequence ID" value="KKL59294.1"/>
    <property type="molecule type" value="Genomic_DNA"/>
</dbReference>
<reference evidence="1" key="1">
    <citation type="journal article" date="2015" name="Nature">
        <title>Complex archaea that bridge the gap between prokaryotes and eukaryotes.</title>
        <authorList>
            <person name="Spang A."/>
            <person name="Saw J.H."/>
            <person name="Jorgensen S.L."/>
            <person name="Zaremba-Niedzwiedzka K."/>
            <person name="Martijn J."/>
            <person name="Lind A.E."/>
            <person name="van Eijk R."/>
            <person name="Schleper C."/>
            <person name="Guy L."/>
            <person name="Ettema T.J."/>
        </authorList>
    </citation>
    <scope>NUCLEOTIDE SEQUENCE</scope>
</reference>
<evidence type="ECO:0008006" key="2">
    <source>
        <dbReference type="Google" id="ProtNLM"/>
    </source>
</evidence>
<organism evidence="1">
    <name type="scientific">marine sediment metagenome</name>
    <dbReference type="NCBI Taxonomy" id="412755"/>
    <lineage>
        <taxon>unclassified sequences</taxon>
        <taxon>metagenomes</taxon>
        <taxon>ecological metagenomes</taxon>
    </lineage>
</organism>
<proteinExistence type="predicted"/>
<dbReference type="Pfam" id="PF05766">
    <property type="entry name" value="NinG"/>
    <property type="match status" value="1"/>
</dbReference>
<sequence>MKKERSYKTIKNELDRIFSKYIRLRDADENGVCKCVSCGKPDYWKNMDAGHFINRKHLSLRWDERNVHSQCRRDNRFDEGNIVGYTKAMIKKYGIGILDELEVKKFTTYKPARFDLEILIEHYKGEISKIKGKI</sequence>
<name>A0A0F9DCD5_9ZZZZ</name>
<accession>A0A0F9DCD5</accession>
<evidence type="ECO:0000313" key="1">
    <source>
        <dbReference type="EMBL" id="KKL59294.1"/>
    </source>
</evidence>